<evidence type="ECO:0000256" key="3">
    <source>
        <dbReference type="ARBA" id="ARBA00023172"/>
    </source>
</evidence>
<dbReference type="PANTHER" id="PTHR30349">
    <property type="entry name" value="PHAGE INTEGRASE-RELATED"/>
    <property type="match status" value="1"/>
</dbReference>
<dbReference type="OrthoDB" id="1822491at2"/>
<dbReference type="InterPro" id="IPR013762">
    <property type="entry name" value="Integrase-like_cat_sf"/>
</dbReference>
<dbReference type="InterPro" id="IPR010998">
    <property type="entry name" value="Integrase_recombinase_N"/>
</dbReference>
<name>D3F465_CONWI</name>
<dbReference type="STRING" id="469383.Cwoe_2011"/>
<evidence type="ECO:0000313" key="7">
    <source>
        <dbReference type="Proteomes" id="UP000008229"/>
    </source>
</evidence>
<feature type="region of interest" description="Disordered" evidence="4">
    <location>
        <begin position="319"/>
        <end position="338"/>
    </location>
</feature>
<evidence type="ECO:0000256" key="2">
    <source>
        <dbReference type="ARBA" id="ARBA00023125"/>
    </source>
</evidence>
<reference evidence="7" key="2">
    <citation type="submission" date="2010-01" db="EMBL/GenBank/DDBJ databases">
        <title>The complete genome of Conexibacter woesei DSM 14684.</title>
        <authorList>
            <consortium name="US DOE Joint Genome Institute (JGI-PGF)"/>
            <person name="Lucas S."/>
            <person name="Copeland A."/>
            <person name="Lapidus A."/>
            <person name="Glavina del Rio T."/>
            <person name="Dalin E."/>
            <person name="Tice H."/>
            <person name="Bruce D."/>
            <person name="Goodwin L."/>
            <person name="Pitluck S."/>
            <person name="Kyrpides N."/>
            <person name="Mavromatis K."/>
            <person name="Ivanova N."/>
            <person name="Mikhailova N."/>
            <person name="Chertkov O."/>
            <person name="Brettin T."/>
            <person name="Detter J.C."/>
            <person name="Han C."/>
            <person name="Larimer F."/>
            <person name="Land M."/>
            <person name="Hauser L."/>
            <person name="Markowitz V."/>
            <person name="Cheng J.-F."/>
            <person name="Hugenholtz P."/>
            <person name="Woyke T."/>
            <person name="Wu D."/>
            <person name="Pukall R."/>
            <person name="Steenblock K."/>
            <person name="Schneider S."/>
            <person name="Klenk H.-P."/>
            <person name="Eisen J.A."/>
        </authorList>
    </citation>
    <scope>NUCLEOTIDE SEQUENCE [LARGE SCALE GENOMIC DNA]</scope>
    <source>
        <strain evidence="7">DSM 14684 / CIP 108061 / JCM 11494 / NBRC 100937 / ID131577</strain>
    </source>
</reference>
<dbReference type="InterPro" id="IPR050090">
    <property type="entry name" value="Tyrosine_recombinase_XerCD"/>
</dbReference>
<dbReference type="Gene3D" id="1.10.150.130">
    <property type="match status" value="1"/>
</dbReference>
<dbReference type="AlphaFoldDB" id="D3F465"/>
<dbReference type="eggNOG" id="COG0582">
    <property type="taxonomic scope" value="Bacteria"/>
</dbReference>
<gene>
    <name evidence="6" type="ordered locus">Cwoe_2011</name>
</gene>
<keyword evidence="2" id="KW-0238">DNA-binding</keyword>
<reference evidence="6 7" key="1">
    <citation type="journal article" date="2010" name="Stand. Genomic Sci.">
        <title>Complete genome sequence of Conexibacter woesei type strain (ID131577).</title>
        <authorList>
            <person name="Pukall R."/>
            <person name="Lapidus A."/>
            <person name="Glavina Del Rio T."/>
            <person name="Copeland A."/>
            <person name="Tice H."/>
            <person name="Cheng J.-F."/>
            <person name="Lucas S."/>
            <person name="Chen F."/>
            <person name="Nolan M."/>
            <person name="Bruce D."/>
            <person name="Goodwin L."/>
            <person name="Pitluck S."/>
            <person name="Mavromatis K."/>
            <person name="Ivanova N."/>
            <person name="Ovchinnikova G."/>
            <person name="Pati A."/>
            <person name="Chen A."/>
            <person name="Palaniappan K."/>
            <person name="Land M."/>
            <person name="Hauser L."/>
            <person name="Chang Y.-J."/>
            <person name="Jeffries C.D."/>
            <person name="Chain P."/>
            <person name="Meincke L."/>
            <person name="Sims D."/>
            <person name="Brettin T."/>
            <person name="Detter J.C."/>
            <person name="Rohde M."/>
            <person name="Goeker M."/>
            <person name="Bristow J."/>
            <person name="Eisen J.A."/>
            <person name="Markowitz V."/>
            <person name="Kyrpides N.C."/>
            <person name="Klenk H.-P."/>
            <person name="Hugenholtz P."/>
        </authorList>
    </citation>
    <scope>NUCLEOTIDE SEQUENCE [LARGE SCALE GENOMIC DNA]</scope>
    <source>
        <strain evidence="7">DSM 14684 / CIP 108061 / JCM 11494 / NBRC 100937 / ID131577</strain>
    </source>
</reference>
<dbReference type="KEGG" id="cwo:Cwoe_2011"/>
<dbReference type="HOGENOM" id="CLU_540492_0_0_11"/>
<proteinExistence type="inferred from homology"/>
<keyword evidence="7" id="KW-1185">Reference proteome</keyword>
<dbReference type="RefSeq" id="WP_012933488.1">
    <property type="nucleotide sequence ID" value="NC_013739.1"/>
</dbReference>
<organism evidence="6 7">
    <name type="scientific">Conexibacter woesei (strain DSM 14684 / CCUG 47730 / CIP 108061 / JCM 11494 / NBRC 100937 / ID131577)</name>
    <dbReference type="NCBI Taxonomy" id="469383"/>
    <lineage>
        <taxon>Bacteria</taxon>
        <taxon>Bacillati</taxon>
        <taxon>Actinomycetota</taxon>
        <taxon>Thermoleophilia</taxon>
        <taxon>Solirubrobacterales</taxon>
        <taxon>Conexibacteraceae</taxon>
        <taxon>Conexibacter</taxon>
    </lineage>
</organism>
<sequence>MSRSRNGHVVEREWKSGRGYALRFLANGRRQYVTLGLERDGWDRARAEDELLNVLADVRRGIWIPPARGTATSAAHGSDRSAEPGAEVAAVPTFHEFATDWLARREGEVAPRTVEYERWALTHHLLPHFPHTRLDAIDIAAVDDYRRAKVAESDRRRTAIEAGRPLRAGPDRTAPIQRPLSPASINKTIDVLQAILALALEYRHIAENPATGRRRRLKAIMPRPVHLDGADQIQALLDAAAALNQDPRYRMRDRHAIIATLLFAGLRAHELCQLLWRDIDLTNGRLHVGRSKTQAGLREIDLLPILRGTLAEHRAVSDHTDPNDLAFPTGTGGPREKDNLRNRVLEPLLAPTDQLLAARGHPPLPRGVRPHKLRHTFASILVACGTDPASVMTQLGHNDPHFTLRTYTHMMRRRPAERDGLKALVYREALIEGASLHALHVR</sequence>
<dbReference type="EMBL" id="CP001854">
    <property type="protein sequence ID" value="ADB50437.1"/>
    <property type="molecule type" value="Genomic_DNA"/>
</dbReference>
<dbReference type="PROSITE" id="PS51898">
    <property type="entry name" value="TYR_RECOMBINASE"/>
    <property type="match status" value="1"/>
</dbReference>
<dbReference type="Proteomes" id="UP000008229">
    <property type="component" value="Chromosome"/>
</dbReference>
<dbReference type="CDD" id="cd01189">
    <property type="entry name" value="INT_ICEBs1_C_like"/>
    <property type="match status" value="1"/>
</dbReference>
<feature type="domain" description="Tyr recombinase" evidence="5">
    <location>
        <begin position="222"/>
        <end position="420"/>
    </location>
</feature>
<dbReference type="GO" id="GO:0006310">
    <property type="term" value="P:DNA recombination"/>
    <property type="evidence" value="ECO:0007669"/>
    <property type="project" value="UniProtKB-KW"/>
</dbReference>
<evidence type="ECO:0000256" key="1">
    <source>
        <dbReference type="ARBA" id="ARBA00008857"/>
    </source>
</evidence>
<keyword evidence="3" id="KW-0233">DNA recombination</keyword>
<dbReference type="PANTHER" id="PTHR30349:SF64">
    <property type="entry name" value="PROPHAGE INTEGRASE INTD-RELATED"/>
    <property type="match status" value="1"/>
</dbReference>
<dbReference type="Gene3D" id="1.10.443.10">
    <property type="entry name" value="Intergrase catalytic core"/>
    <property type="match status" value="1"/>
</dbReference>
<dbReference type="InterPro" id="IPR002104">
    <property type="entry name" value="Integrase_catalytic"/>
</dbReference>
<dbReference type="GO" id="GO:0015074">
    <property type="term" value="P:DNA integration"/>
    <property type="evidence" value="ECO:0007669"/>
    <property type="project" value="InterPro"/>
</dbReference>
<dbReference type="Pfam" id="PF00589">
    <property type="entry name" value="Phage_integrase"/>
    <property type="match status" value="1"/>
</dbReference>
<evidence type="ECO:0000256" key="4">
    <source>
        <dbReference type="SAM" id="MobiDB-lite"/>
    </source>
</evidence>
<dbReference type="InterPro" id="IPR011010">
    <property type="entry name" value="DNA_brk_join_enz"/>
</dbReference>
<dbReference type="GO" id="GO:0003677">
    <property type="term" value="F:DNA binding"/>
    <property type="evidence" value="ECO:0007669"/>
    <property type="project" value="UniProtKB-KW"/>
</dbReference>
<protein>
    <submittedName>
        <fullName evidence="6">Integrase family protein</fullName>
    </submittedName>
</protein>
<evidence type="ECO:0000313" key="6">
    <source>
        <dbReference type="EMBL" id="ADB50437.1"/>
    </source>
</evidence>
<dbReference type="SUPFAM" id="SSF56349">
    <property type="entry name" value="DNA breaking-rejoining enzymes"/>
    <property type="match status" value="1"/>
</dbReference>
<accession>D3F465</accession>
<evidence type="ECO:0000259" key="5">
    <source>
        <dbReference type="PROSITE" id="PS51898"/>
    </source>
</evidence>
<comment type="similarity">
    <text evidence="1">Belongs to the 'phage' integrase family.</text>
</comment>